<name>A0A0D1WNQ7_EXOME</name>
<gene>
    <name evidence="1" type="ORF">PV10_05309</name>
</gene>
<accession>A0A0D1WNQ7</accession>
<sequence length="127" mass="13802">MPEAWVQPRLIDSQVHGYGACAYQAGLATYTYSISFVKTLSLLGRVAILTSPILILKRPSSAATSTSTPLMIVIMIRVMTDDFDLSVLKLTLLAITSQLGHGPTSLQDSCNITAVFKFDQGFNHPIE</sequence>
<dbReference type="GeneID" id="27323154"/>
<dbReference type="EMBL" id="KN847523">
    <property type="protein sequence ID" value="KIV90680.1"/>
    <property type="molecule type" value="Genomic_DNA"/>
</dbReference>
<proteinExistence type="predicted"/>
<protein>
    <submittedName>
        <fullName evidence="1">Uncharacterized protein</fullName>
    </submittedName>
</protein>
<dbReference type="VEuPathDB" id="FungiDB:PV10_05309"/>
<dbReference type="HOGENOM" id="CLU_1970586_0_0_1"/>
<reference evidence="1 2" key="1">
    <citation type="submission" date="2015-01" db="EMBL/GenBank/DDBJ databases">
        <title>The Genome Sequence of Exophiala mesophila CBS40295.</title>
        <authorList>
            <consortium name="The Broad Institute Genomics Platform"/>
            <person name="Cuomo C."/>
            <person name="de Hoog S."/>
            <person name="Gorbushina A."/>
            <person name="Stielow B."/>
            <person name="Teixiera M."/>
            <person name="Abouelleil A."/>
            <person name="Chapman S.B."/>
            <person name="Priest M."/>
            <person name="Young S.K."/>
            <person name="Wortman J."/>
            <person name="Nusbaum C."/>
            <person name="Birren B."/>
        </authorList>
    </citation>
    <scope>NUCLEOTIDE SEQUENCE [LARGE SCALE GENOMIC DNA]</scope>
    <source>
        <strain evidence="1 2">CBS 40295</strain>
    </source>
</reference>
<dbReference type="RefSeq" id="XP_016222254.1">
    <property type="nucleotide sequence ID" value="XM_016369961.1"/>
</dbReference>
<dbReference type="AlphaFoldDB" id="A0A0D1WNQ7"/>
<organism evidence="1 2">
    <name type="scientific">Exophiala mesophila</name>
    <name type="common">Black yeast-like fungus</name>
    <dbReference type="NCBI Taxonomy" id="212818"/>
    <lineage>
        <taxon>Eukaryota</taxon>
        <taxon>Fungi</taxon>
        <taxon>Dikarya</taxon>
        <taxon>Ascomycota</taxon>
        <taxon>Pezizomycotina</taxon>
        <taxon>Eurotiomycetes</taxon>
        <taxon>Chaetothyriomycetidae</taxon>
        <taxon>Chaetothyriales</taxon>
        <taxon>Herpotrichiellaceae</taxon>
        <taxon>Exophiala</taxon>
    </lineage>
</organism>
<evidence type="ECO:0000313" key="2">
    <source>
        <dbReference type="Proteomes" id="UP000054302"/>
    </source>
</evidence>
<evidence type="ECO:0000313" key="1">
    <source>
        <dbReference type="EMBL" id="KIV90680.1"/>
    </source>
</evidence>
<dbReference type="Proteomes" id="UP000054302">
    <property type="component" value="Unassembled WGS sequence"/>
</dbReference>
<keyword evidence="2" id="KW-1185">Reference proteome</keyword>